<dbReference type="Proteomes" id="UP000232222">
    <property type="component" value="Chromosome"/>
</dbReference>
<reference evidence="2 3" key="1">
    <citation type="submission" date="2017-11" db="EMBL/GenBank/DDBJ databases">
        <title>Genome sequence of Entomoplasma freundtii BARC 318 (ATCC 51999).</title>
        <authorList>
            <person name="Lo W.-S."/>
            <person name="Gasparich G.E."/>
            <person name="Kuo C.-H."/>
        </authorList>
    </citation>
    <scope>NUCLEOTIDE SEQUENCE [LARGE SCALE GENOMIC DNA]</scope>
    <source>
        <strain evidence="2 3">BARC 318</strain>
    </source>
</reference>
<dbReference type="Gene3D" id="1.10.940.10">
    <property type="entry name" value="NusB-like"/>
    <property type="match status" value="1"/>
</dbReference>
<sequence>MTDKTIGMAKRRSILVQLFYRYLLMEANEDFIKQDLLDETQVFLDEETLQLATQLATELPNLKQEAEKHLSQEWKWGRLPYLVQAILLVGTFEIQMTNTPKPVTLNEMTELAKNYGLDQHWKFINALLEKINKI</sequence>
<accession>A0A2K8NT37</accession>
<dbReference type="GO" id="GO:0003723">
    <property type="term" value="F:RNA binding"/>
    <property type="evidence" value="ECO:0007669"/>
    <property type="project" value="UniProtKB-KW"/>
</dbReference>
<dbReference type="SUPFAM" id="SSF48013">
    <property type="entry name" value="NusB-like"/>
    <property type="match status" value="1"/>
</dbReference>
<dbReference type="KEGG" id="efr:EFREU_v1c03120"/>
<dbReference type="RefSeq" id="WP_100609289.1">
    <property type="nucleotide sequence ID" value="NZ_CP024962.1"/>
</dbReference>
<evidence type="ECO:0000313" key="3">
    <source>
        <dbReference type="Proteomes" id="UP000232222"/>
    </source>
</evidence>
<gene>
    <name evidence="2" type="primary">nusB</name>
    <name evidence="2" type="ORF">EFREU_v1c03120</name>
</gene>
<evidence type="ECO:0000313" key="2">
    <source>
        <dbReference type="EMBL" id="ATZ16338.1"/>
    </source>
</evidence>
<dbReference type="AlphaFoldDB" id="A0A2K8NT37"/>
<proteinExistence type="predicted"/>
<dbReference type="OrthoDB" id="389272at2"/>
<keyword evidence="3" id="KW-1185">Reference proteome</keyword>
<dbReference type="GO" id="GO:0006355">
    <property type="term" value="P:regulation of DNA-templated transcription"/>
    <property type="evidence" value="ECO:0007669"/>
    <property type="project" value="InterPro"/>
</dbReference>
<dbReference type="EMBL" id="CP024962">
    <property type="protein sequence ID" value="ATZ16338.1"/>
    <property type="molecule type" value="Genomic_DNA"/>
</dbReference>
<dbReference type="Pfam" id="PF01029">
    <property type="entry name" value="NusB"/>
    <property type="match status" value="1"/>
</dbReference>
<protein>
    <submittedName>
        <fullName evidence="2">Transcription antitermination protein NusB</fullName>
    </submittedName>
</protein>
<organism evidence="2 3">
    <name type="scientific">Entomoplasma freundtii</name>
    <dbReference type="NCBI Taxonomy" id="74700"/>
    <lineage>
        <taxon>Bacteria</taxon>
        <taxon>Bacillati</taxon>
        <taxon>Mycoplasmatota</taxon>
        <taxon>Mollicutes</taxon>
        <taxon>Entomoplasmatales</taxon>
        <taxon>Entomoplasmataceae</taxon>
        <taxon>Entomoplasma</taxon>
    </lineage>
</organism>
<keyword evidence="1" id="KW-0694">RNA-binding</keyword>
<dbReference type="InterPro" id="IPR006027">
    <property type="entry name" value="NusB_RsmB_TIM44"/>
</dbReference>
<dbReference type="InterPro" id="IPR035926">
    <property type="entry name" value="NusB-like_sf"/>
</dbReference>
<evidence type="ECO:0000256" key="1">
    <source>
        <dbReference type="ARBA" id="ARBA00022884"/>
    </source>
</evidence>
<name>A0A2K8NT37_9MOLU</name>